<evidence type="ECO:0000313" key="1">
    <source>
        <dbReference type="EMBL" id="XDQ65447.1"/>
    </source>
</evidence>
<dbReference type="AlphaFoldDB" id="A0AB39SCZ8"/>
<proteinExistence type="predicted"/>
<reference evidence="1" key="1">
    <citation type="submission" date="2024-07" db="EMBL/GenBank/DDBJ databases">
        <authorList>
            <person name="Yu S.T."/>
        </authorList>
    </citation>
    <scope>NUCLEOTIDE SEQUENCE</scope>
    <source>
        <strain evidence="1">R35</strain>
    </source>
</reference>
<gene>
    <name evidence="1" type="ORF">AB5J50_33980</name>
</gene>
<sequence length="57" mass="5884">MEATACQGRPRSVVAETAVIETVLRLLEETATTCEIATRTHSGIAGANALLTAGLTL</sequence>
<protein>
    <submittedName>
        <fullName evidence="1">Uncharacterized protein</fullName>
    </submittedName>
</protein>
<name>A0AB39SCZ8_9ACTN</name>
<dbReference type="RefSeq" id="WP_369262161.1">
    <property type="nucleotide sequence ID" value="NZ_CP163440.1"/>
</dbReference>
<organism evidence="1">
    <name type="scientific">Streptomyces sp. R35</name>
    <dbReference type="NCBI Taxonomy" id="3238630"/>
    <lineage>
        <taxon>Bacteria</taxon>
        <taxon>Bacillati</taxon>
        <taxon>Actinomycetota</taxon>
        <taxon>Actinomycetes</taxon>
        <taxon>Kitasatosporales</taxon>
        <taxon>Streptomycetaceae</taxon>
        <taxon>Streptomyces</taxon>
    </lineage>
</organism>
<accession>A0AB39SCZ8</accession>
<dbReference type="EMBL" id="CP163440">
    <property type="protein sequence ID" value="XDQ65447.1"/>
    <property type="molecule type" value="Genomic_DNA"/>
</dbReference>